<dbReference type="Proteomes" id="UP000503312">
    <property type="component" value="Chromosome"/>
</dbReference>
<dbReference type="EMBL" id="CP028942">
    <property type="protein sequence ID" value="QKM64548.1"/>
    <property type="molecule type" value="Genomic_DNA"/>
</dbReference>
<dbReference type="AlphaFoldDB" id="A0A6M9PYY2"/>
<gene>
    <name evidence="2" type="ORF">DCO17_04445</name>
</gene>
<dbReference type="KEGG" id="ptrp:DCO17_04445"/>
<proteinExistence type="predicted"/>
<reference evidence="2 3" key="1">
    <citation type="submission" date="2018-04" db="EMBL/GenBank/DDBJ databases">
        <title>Polynucleobacter sp. UH21B genome.</title>
        <authorList>
            <person name="Hahn M.W."/>
        </authorList>
    </citation>
    <scope>NUCLEOTIDE SEQUENCE [LARGE SCALE GENOMIC DNA]</scope>
    <source>
        <strain evidence="2 3">MWH-UH21B</strain>
    </source>
</reference>
<name>A0A6M9PYY2_9BURK</name>
<sequence length="122" mass="12024">MRAFWIVTLNSITLSSTIYLSGCAAPIAAIGASSTAAASSAGTSIVAAAAANPVTATSVASTVTTGKSPLEHAASAATKKECSFTNIIGPKPICEDVVIPKVIDKSAPLTGPADLPKGPGKQ</sequence>
<accession>A0A6M9PYY2</accession>
<keyword evidence="1" id="KW-0732">Signal</keyword>
<keyword evidence="3" id="KW-1185">Reference proteome</keyword>
<dbReference type="RefSeq" id="WP_173955592.1">
    <property type="nucleotide sequence ID" value="NZ_CP028942.1"/>
</dbReference>
<protein>
    <submittedName>
        <fullName evidence="2">Uncharacterized protein</fullName>
    </submittedName>
</protein>
<evidence type="ECO:0000313" key="3">
    <source>
        <dbReference type="Proteomes" id="UP000503312"/>
    </source>
</evidence>
<feature type="chain" id="PRO_5026970674" evidence="1">
    <location>
        <begin position="39"/>
        <end position="122"/>
    </location>
</feature>
<organism evidence="2 3">
    <name type="scientific">Polynucleobacter tropicus</name>
    <dbReference type="NCBI Taxonomy" id="1743174"/>
    <lineage>
        <taxon>Bacteria</taxon>
        <taxon>Pseudomonadati</taxon>
        <taxon>Pseudomonadota</taxon>
        <taxon>Betaproteobacteria</taxon>
        <taxon>Burkholderiales</taxon>
        <taxon>Burkholderiaceae</taxon>
        <taxon>Polynucleobacter</taxon>
    </lineage>
</organism>
<evidence type="ECO:0000313" key="2">
    <source>
        <dbReference type="EMBL" id="QKM64548.1"/>
    </source>
</evidence>
<feature type="signal peptide" evidence="1">
    <location>
        <begin position="1"/>
        <end position="38"/>
    </location>
</feature>
<evidence type="ECO:0000256" key="1">
    <source>
        <dbReference type="SAM" id="SignalP"/>
    </source>
</evidence>